<evidence type="ECO:0000256" key="1">
    <source>
        <dbReference type="SAM" id="MobiDB-lite"/>
    </source>
</evidence>
<evidence type="ECO:0000313" key="3">
    <source>
        <dbReference type="Proteomes" id="UP001501102"/>
    </source>
</evidence>
<gene>
    <name evidence="2" type="ORF">GCM10020221_19040</name>
</gene>
<dbReference type="Proteomes" id="UP001501102">
    <property type="component" value="Unassembled WGS sequence"/>
</dbReference>
<sequence length="120" mass="13081">MKGEPGGEVERLRNGRGGWKWRGPIRGRGGKGEDRFNRQPSRLTAIARLGFPGGRRNGLQKVEGGEKAPPAIGPAGGFEVGWFRRESVNAWSTHHDDGGRICHFIPTAPNGDVPDALLFR</sequence>
<feature type="region of interest" description="Disordered" evidence="1">
    <location>
        <begin position="54"/>
        <end position="74"/>
    </location>
</feature>
<accession>A0ABN3WQ58</accession>
<feature type="region of interest" description="Disordered" evidence="1">
    <location>
        <begin position="1"/>
        <end position="39"/>
    </location>
</feature>
<keyword evidence="3" id="KW-1185">Reference proteome</keyword>
<name>A0ABN3WQ58_STRTU</name>
<feature type="compositionally biased region" description="Basic and acidic residues" evidence="1">
    <location>
        <begin position="1"/>
        <end position="13"/>
    </location>
</feature>
<comment type="caution">
    <text evidence="2">The sequence shown here is derived from an EMBL/GenBank/DDBJ whole genome shotgun (WGS) entry which is preliminary data.</text>
</comment>
<reference evidence="2 3" key="1">
    <citation type="journal article" date="2019" name="Int. J. Syst. Evol. Microbiol.">
        <title>The Global Catalogue of Microorganisms (GCM) 10K type strain sequencing project: providing services to taxonomists for standard genome sequencing and annotation.</title>
        <authorList>
            <consortium name="The Broad Institute Genomics Platform"/>
            <consortium name="The Broad Institute Genome Sequencing Center for Infectious Disease"/>
            <person name="Wu L."/>
            <person name="Ma J."/>
        </authorList>
    </citation>
    <scope>NUCLEOTIDE SEQUENCE [LARGE SCALE GENOMIC DNA]</scope>
    <source>
        <strain evidence="2 3">JCM 4087</strain>
    </source>
</reference>
<protein>
    <submittedName>
        <fullName evidence="2">Uncharacterized protein</fullName>
    </submittedName>
</protein>
<organism evidence="2 3">
    <name type="scientific">Streptomyces thioluteus</name>
    <dbReference type="NCBI Taxonomy" id="66431"/>
    <lineage>
        <taxon>Bacteria</taxon>
        <taxon>Bacillati</taxon>
        <taxon>Actinomycetota</taxon>
        <taxon>Actinomycetes</taxon>
        <taxon>Kitasatosporales</taxon>
        <taxon>Streptomycetaceae</taxon>
        <taxon>Streptomyces</taxon>
    </lineage>
</organism>
<proteinExistence type="predicted"/>
<dbReference type="EMBL" id="BAAAXZ010000072">
    <property type="protein sequence ID" value="GAA2923115.1"/>
    <property type="molecule type" value="Genomic_DNA"/>
</dbReference>
<evidence type="ECO:0000313" key="2">
    <source>
        <dbReference type="EMBL" id="GAA2923115.1"/>
    </source>
</evidence>